<comment type="caution">
    <text evidence="1">The sequence shown here is derived from an EMBL/GenBank/DDBJ whole genome shotgun (WGS) entry which is preliminary data.</text>
</comment>
<accession>A0ACB8G3D7</accession>
<evidence type="ECO:0000313" key="2">
    <source>
        <dbReference type="Proteomes" id="UP000827872"/>
    </source>
</evidence>
<gene>
    <name evidence="1" type="ORF">K3G42_025067</name>
</gene>
<name>A0ACB8G3D7_9SAUR</name>
<reference evidence="1" key="1">
    <citation type="submission" date="2021-08" db="EMBL/GenBank/DDBJ databases">
        <title>The first chromosome-level gecko genome reveals the dynamic sex chromosomes of Neotropical dwarf geckos (Sphaerodactylidae: Sphaerodactylus).</title>
        <authorList>
            <person name="Pinto B.J."/>
            <person name="Keating S.E."/>
            <person name="Gamble T."/>
        </authorList>
    </citation>
    <scope>NUCLEOTIDE SEQUENCE</scope>
    <source>
        <strain evidence="1">TG3544</strain>
    </source>
</reference>
<protein>
    <submittedName>
        <fullName evidence="1">Uncharacterized protein</fullName>
    </submittedName>
</protein>
<dbReference type="Proteomes" id="UP000827872">
    <property type="component" value="Linkage Group LG02"/>
</dbReference>
<evidence type="ECO:0000313" key="1">
    <source>
        <dbReference type="EMBL" id="KAH8014061.1"/>
    </source>
</evidence>
<sequence length="127" mass="13787">MLLALQQAEGRCRRPASLLPPIRQPQRRPALPRLTLGPPNGCGVDERPGRGGAPNATGAGVVSGGDHWPSRRLRLGLSNLYLSPSPPAVLTTEGTGEEDVRIVYYKIALPIQYKTCFNEYSIHTSQD</sequence>
<organism evidence="1 2">
    <name type="scientific">Sphaerodactylus townsendi</name>
    <dbReference type="NCBI Taxonomy" id="933632"/>
    <lineage>
        <taxon>Eukaryota</taxon>
        <taxon>Metazoa</taxon>
        <taxon>Chordata</taxon>
        <taxon>Craniata</taxon>
        <taxon>Vertebrata</taxon>
        <taxon>Euteleostomi</taxon>
        <taxon>Lepidosauria</taxon>
        <taxon>Squamata</taxon>
        <taxon>Bifurcata</taxon>
        <taxon>Gekkota</taxon>
        <taxon>Sphaerodactylidae</taxon>
        <taxon>Sphaerodactylus</taxon>
    </lineage>
</organism>
<keyword evidence="2" id="KW-1185">Reference proteome</keyword>
<proteinExistence type="predicted"/>
<dbReference type="EMBL" id="CM037615">
    <property type="protein sequence ID" value="KAH8014061.1"/>
    <property type="molecule type" value="Genomic_DNA"/>
</dbReference>